<feature type="transmembrane region" description="Helical" evidence="7">
    <location>
        <begin position="50"/>
        <end position="71"/>
    </location>
</feature>
<comment type="similarity">
    <text evidence="2">Belongs to the DedA family.</text>
</comment>
<gene>
    <name evidence="9" type="ORF">RIF25_06860</name>
</gene>
<dbReference type="InterPro" id="IPR032816">
    <property type="entry name" value="VTT_dom"/>
</dbReference>
<feature type="transmembrane region" description="Helical" evidence="7">
    <location>
        <begin position="12"/>
        <end position="30"/>
    </location>
</feature>
<dbReference type="Proteomes" id="UP001268256">
    <property type="component" value="Unassembled WGS sequence"/>
</dbReference>
<dbReference type="EMBL" id="JAVMIP010000004">
    <property type="protein sequence ID" value="MDS3860528.1"/>
    <property type="molecule type" value="Genomic_DNA"/>
</dbReference>
<name>A0AAE4FRQ7_9CYAN</name>
<organism evidence="9 10">
    <name type="scientific">Pseudocalidococcus azoricus BACA0444</name>
    <dbReference type="NCBI Taxonomy" id="2918990"/>
    <lineage>
        <taxon>Bacteria</taxon>
        <taxon>Bacillati</taxon>
        <taxon>Cyanobacteriota</taxon>
        <taxon>Cyanophyceae</taxon>
        <taxon>Acaryochloridales</taxon>
        <taxon>Thermosynechococcaceae</taxon>
        <taxon>Pseudocalidococcus</taxon>
        <taxon>Pseudocalidococcus azoricus</taxon>
    </lineage>
</organism>
<sequence length="204" mass="22799">MAEWIVSLIGQLGYVGITLLMCLENLFPPIPSELIMPLAGFAVSQGKMNLGLVIFAGVAGTILGALPWYYLGYRMKADRLRRFFDRYGKWLGISGKDIVKSQQWFQRHGNKAVLWGRLIPGVRTLISLPAGIAAMNFAQFVLFSLIGIVAWVTILTYLGFSLGKEYHLVSDYMDTITTVVGIALLIGIIFFLGKRFLRRHQSHS</sequence>
<evidence type="ECO:0000256" key="7">
    <source>
        <dbReference type="SAM" id="Phobius"/>
    </source>
</evidence>
<protein>
    <submittedName>
        <fullName evidence="9">DedA family protein</fullName>
    </submittedName>
</protein>
<comment type="subcellular location">
    <subcellularLocation>
        <location evidence="1">Cell membrane</location>
        <topology evidence="1">Multi-pass membrane protein</topology>
    </subcellularLocation>
</comment>
<evidence type="ECO:0000259" key="8">
    <source>
        <dbReference type="Pfam" id="PF09335"/>
    </source>
</evidence>
<feature type="domain" description="VTT" evidence="8">
    <location>
        <begin position="30"/>
        <end position="159"/>
    </location>
</feature>
<comment type="caution">
    <text evidence="9">The sequence shown here is derived from an EMBL/GenBank/DDBJ whole genome shotgun (WGS) entry which is preliminary data.</text>
</comment>
<keyword evidence="6 7" id="KW-0472">Membrane</keyword>
<reference evidence="10" key="1">
    <citation type="submission" date="2023-07" db="EMBL/GenBank/DDBJ databases">
        <authorList>
            <person name="Luz R."/>
            <person name="Cordeiro R."/>
            <person name="Fonseca A."/>
            <person name="Goncalves V."/>
        </authorList>
    </citation>
    <scope>NUCLEOTIDE SEQUENCE [LARGE SCALE GENOMIC DNA]</scope>
    <source>
        <strain evidence="10">BACA0444</strain>
    </source>
</reference>
<dbReference type="RefSeq" id="WP_322877800.1">
    <property type="nucleotide sequence ID" value="NZ_JAVMIP010000004.1"/>
</dbReference>
<proteinExistence type="inferred from homology"/>
<evidence type="ECO:0000256" key="4">
    <source>
        <dbReference type="ARBA" id="ARBA00022692"/>
    </source>
</evidence>
<evidence type="ECO:0000256" key="2">
    <source>
        <dbReference type="ARBA" id="ARBA00010792"/>
    </source>
</evidence>
<keyword evidence="5 7" id="KW-1133">Transmembrane helix</keyword>
<feature type="transmembrane region" description="Helical" evidence="7">
    <location>
        <begin position="140"/>
        <end position="160"/>
    </location>
</feature>
<dbReference type="GO" id="GO:0005886">
    <property type="term" value="C:plasma membrane"/>
    <property type="evidence" value="ECO:0007669"/>
    <property type="project" value="UniProtKB-SubCell"/>
</dbReference>
<keyword evidence="4 7" id="KW-0812">Transmembrane</keyword>
<evidence type="ECO:0000256" key="5">
    <source>
        <dbReference type="ARBA" id="ARBA00022989"/>
    </source>
</evidence>
<evidence type="ECO:0000313" key="10">
    <source>
        <dbReference type="Proteomes" id="UP001268256"/>
    </source>
</evidence>
<evidence type="ECO:0000313" key="9">
    <source>
        <dbReference type="EMBL" id="MDS3860528.1"/>
    </source>
</evidence>
<dbReference type="InterPro" id="IPR051311">
    <property type="entry name" value="DedA_domain"/>
</dbReference>
<keyword evidence="10" id="KW-1185">Reference proteome</keyword>
<dbReference type="Pfam" id="PF09335">
    <property type="entry name" value="VTT_dom"/>
    <property type="match status" value="1"/>
</dbReference>
<dbReference type="PANTHER" id="PTHR42709:SF6">
    <property type="entry name" value="UNDECAPRENYL PHOSPHATE TRANSPORTER A"/>
    <property type="match status" value="1"/>
</dbReference>
<evidence type="ECO:0000256" key="6">
    <source>
        <dbReference type="ARBA" id="ARBA00023136"/>
    </source>
</evidence>
<accession>A0AAE4FRQ7</accession>
<evidence type="ECO:0000256" key="3">
    <source>
        <dbReference type="ARBA" id="ARBA00022475"/>
    </source>
</evidence>
<dbReference type="PANTHER" id="PTHR42709">
    <property type="entry name" value="ALKALINE PHOSPHATASE LIKE PROTEIN"/>
    <property type="match status" value="1"/>
</dbReference>
<dbReference type="AlphaFoldDB" id="A0AAE4FRQ7"/>
<keyword evidence="3" id="KW-1003">Cell membrane</keyword>
<evidence type="ECO:0000256" key="1">
    <source>
        <dbReference type="ARBA" id="ARBA00004651"/>
    </source>
</evidence>
<feature type="transmembrane region" description="Helical" evidence="7">
    <location>
        <begin position="172"/>
        <end position="192"/>
    </location>
</feature>